<accession>A0ABP3Q5Q4</accession>
<dbReference type="PANTHER" id="PTHR42818">
    <property type="entry name" value="SULFOPYRUVATE DECARBOXYLASE SUBUNIT ALPHA"/>
    <property type="match status" value="1"/>
</dbReference>
<keyword evidence="7" id="KW-1185">Reference proteome</keyword>
<reference evidence="7" key="1">
    <citation type="journal article" date="2019" name="Int. J. Syst. Evol. Microbiol.">
        <title>The Global Catalogue of Microorganisms (GCM) 10K type strain sequencing project: providing services to taxonomists for standard genome sequencing and annotation.</title>
        <authorList>
            <consortium name="The Broad Institute Genomics Platform"/>
            <consortium name="The Broad Institute Genome Sequencing Center for Infectious Disease"/>
            <person name="Wu L."/>
            <person name="Ma J."/>
        </authorList>
    </citation>
    <scope>NUCLEOTIDE SEQUENCE [LARGE SCALE GENOMIC DNA]</scope>
    <source>
        <strain evidence="7">JCM 9933</strain>
    </source>
</reference>
<feature type="domain" description="Thiamine pyrophosphate enzyme TPP-binding" evidence="5">
    <location>
        <begin position="52"/>
        <end position="179"/>
    </location>
</feature>
<dbReference type="InterPro" id="IPR011766">
    <property type="entry name" value="TPP_enzyme_TPP-bd"/>
</dbReference>
<dbReference type="InterPro" id="IPR000399">
    <property type="entry name" value="TPP-bd_CS"/>
</dbReference>
<dbReference type="NCBIfam" id="NF004813">
    <property type="entry name" value="PRK06163.1"/>
    <property type="match status" value="1"/>
</dbReference>
<organism evidence="6 7">
    <name type="scientific">Craurococcus roseus</name>
    <dbReference type="NCBI Taxonomy" id="77585"/>
    <lineage>
        <taxon>Bacteria</taxon>
        <taxon>Pseudomonadati</taxon>
        <taxon>Pseudomonadota</taxon>
        <taxon>Alphaproteobacteria</taxon>
        <taxon>Acetobacterales</taxon>
        <taxon>Acetobacteraceae</taxon>
        <taxon>Craurococcus</taxon>
    </lineage>
</organism>
<evidence type="ECO:0000313" key="7">
    <source>
        <dbReference type="Proteomes" id="UP001501588"/>
    </source>
</evidence>
<gene>
    <name evidence="6" type="ORF">GCM10009416_17710</name>
</gene>
<dbReference type="RefSeq" id="WP_343894874.1">
    <property type="nucleotide sequence ID" value="NZ_BAAAFZ010000019.1"/>
</dbReference>
<dbReference type="PROSITE" id="PS00187">
    <property type="entry name" value="TPP_ENZYMES"/>
    <property type="match status" value="1"/>
</dbReference>
<evidence type="ECO:0000256" key="1">
    <source>
        <dbReference type="ARBA" id="ARBA00022793"/>
    </source>
</evidence>
<keyword evidence="3" id="KW-0456">Lyase</keyword>
<protein>
    <submittedName>
        <fullName evidence="6">Thiamine pyrophosphate-dependent enzyme</fullName>
    </submittedName>
</protein>
<proteinExistence type="predicted"/>
<sequence>MSVSTAVPGTGGTATGAHNARRMHRADLMRRLSARLTRGEAVVGGIGNTNFDLWAAGHRPQNFYMLGSMGLAVPIALGVALAQPGRRVFALEGDGSLLMQLGCLATVASQAPRNLAILVFDNGAYQITGGQPTPAVAAGADFMAVARGCGLAGAAWAADEAEFERMLNHCLAADGPHVVGLKLDDRPPAGQTERDPAQIRDRFMRGLGAKRSALPG</sequence>
<keyword evidence="2" id="KW-0786">Thiamine pyrophosphate</keyword>
<comment type="caution">
    <text evidence="6">The sequence shown here is derived from an EMBL/GenBank/DDBJ whole genome shotgun (WGS) entry which is preliminary data.</text>
</comment>
<evidence type="ECO:0000313" key="6">
    <source>
        <dbReference type="EMBL" id="GAA0579755.1"/>
    </source>
</evidence>
<dbReference type="EMBL" id="BAAAFZ010000019">
    <property type="protein sequence ID" value="GAA0579755.1"/>
    <property type="molecule type" value="Genomic_DNA"/>
</dbReference>
<evidence type="ECO:0000259" key="5">
    <source>
        <dbReference type="Pfam" id="PF02775"/>
    </source>
</evidence>
<evidence type="ECO:0000256" key="2">
    <source>
        <dbReference type="ARBA" id="ARBA00023052"/>
    </source>
</evidence>
<dbReference type="SUPFAM" id="SSF52518">
    <property type="entry name" value="Thiamin diphosphate-binding fold (THDP-binding)"/>
    <property type="match status" value="1"/>
</dbReference>
<dbReference type="InterPro" id="IPR029061">
    <property type="entry name" value="THDP-binding"/>
</dbReference>
<feature type="region of interest" description="Disordered" evidence="4">
    <location>
        <begin position="1"/>
        <end position="20"/>
    </location>
</feature>
<dbReference type="Proteomes" id="UP001501588">
    <property type="component" value="Unassembled WGS sequence"/>
</dbReference>
<name>A0ABP3Q5Q4_9PROT</name>
<evidence type="ECO:0000256" key="3">
    <source>
        <dbReference type="ARBA" id="ARBA00023239"/>
    </source>
</evidence>
<keyword evidence="1" id="KW-0210">Decarboxylase</keyword>
<dbReference type="InterPro" id="IPR051818">
    <property type="entry name" value="TPP_dependent_decarboxylase"/>
</dbReference>
<dbReference type="Gene3D" id="3.40.50.970">
    <property type="match status" value="1"/>
</dbReference>
<evidence type="ECO:0000256" key="4">
    <source>
        <dbReference type="SAM" id="MobiDB-lite"/>
    </source>
</evidence>
<dbReference type="PANTHER" id="PTHR42818:SF1">
    <property type="entry name" value="SULFOPYRUVATE DECARBOXYLASE"/>
    <property type="match status" value="1"/>
</dbReference>
<dbReference type="Pfam" id="PF02775">
    <property type="entry name" value="TPP_enzyme_C"/>
    <property type="match status" value="1"/>
</dbReference>